<reference evidence="2" key="1">
    <citation type="submission" date="2021-01" db="EMBL/GenBank/DDBJ databases">
        <authorList>
            <person name="Corre E."/>
            <person name="Pelletier E."/>
            <person name="Niang G."/>
            <person name="Scheremetjew M."/>
            <person name="Finn R."/>
            <person name="Kale V."/>
            <person name="Holt S."/>
            <person name="Cochrane G."/>
            <person name="Meng A."/>
            <person name="Brown T."/>
            <person name="Cohen L."/>
        </authorList>
    </citation>
    <scope>NUCLEOTIDE SEQUENCE</scope>
    <source>
        <strain evidence="2">B650</strain>
    </source>
</reference>
<name>A0A7S2P7K9_9STRA</name>
<gene>
    <name evidence="2" type="ORF">LDAN0321_LOCUS10942</name>
</gene>
<keyword evidence="1" id="KW-0472">Membrane</keyword>
<evidence type="ECO:0000256" key="1">
    <source>
        <dbReference type="SAM" id="Phobius"/>
    </source>
</evidence>
<proteinExistence type="predicted"/>
<dbReference type="PROSITE" id="PS00018">
    <property type="entry name" value="EF_HAND_1"/>
    <property type="match status" value="1"/>
</dbReference>
<dbReference type="InterPro" id="IPR018247">
    <property type="entry name" value="EF_Hand_1_Ca_BS"/>
</dbReference>
<dbReference type="AlphaFoldDB" id="A0A7S2P7K9"/>
<sequence>MSSSTCTVCRYGNTVMVNATALHKPFVARTNANDAMRREHNVVESRHSHNWFCTPRFMQHLNLCRDDNDENDMNNHGITATTQTQTMSSTSSSVPMVESTDALSADSVYDFWWNQLLPAILSSLPLLFQRLSSDFISCTGEVWHWLIGIPPHLSGFLSDYYAEIADPVKLGALWNQTIAYTPPNLAELLLRHFDADQDGHISANEILKGKDIPLAKLIEMAESFEHRAKAVSWSSWQHMWPMLDWKIGLFLWRSCGGLLLVILFASIVPGRLHAICGRVLRWPILGFTYLMISVELVLYTTLRLFIKFLELIFASPKHRSLRKKMDYSKSYSEWFDT</sequence>
<evidence type="ECO:0000313" key="2">
    <source>
        <dbReference type="EMBL" id="CAD9583305.1"/>
    </source>
</evidence>
<keyword evidence="1" id="KW-0812">Transmembrane</keyword>
<feature type="transmembrane region" description="Helical" evidence="1">
    <location>
        <begin position="247"/>
        <end position="267"/>
    </location>
</feature>
<feature type="transmembrane region" description="Helical" evidence="1">
    <location>
        <begin position="287"/>
        <end position="314"/>
    </location>
</feature>
<protein>
    <submittedName>
        <fullName evidence="2">Uncharacterized protein</fullName>
    </submittedName>
</protein>
<accession>A0A7S2P7K9</accession>
<keyword evidence="1" id="KW-1133">Transmembrane helix</keyword>
<organism evidence="2">
    <name type="scientific">Leptocylindrus danicus</name>
    <dbReference type="NCBI Taxonomy" id="163516"/>
    <lineage>
        <taxon>Eukaryota</taxon>
        <taxon>Sar</taxon>
        <taxon>Stramenopiles</taxon>
        <taxon>Ochrophyta</taxon>
        <taxon>Bacillariophyta</taxon>
        <taxon>Coscinodiscophyceae</taxon>
        <taxon>Chaetocerotophycidae</taxon>
        <taxon>Leptocylindrales</taxon>
        <taxon>Leptocylindraceae</taxon>
        <taxon>Leptocylindrus</taxon>
    </lineage>
</organism>
<dbReference type="EMBL" id="HBGY01016925">
    <property type="protein sequence ID" value="CAD9583305.1"/>
    <property type="molecule type" value="Transcribed_RNA"/>
</dbReference>